<dbReference type="GO" id="GO:0016757">
    <property type="term" value="F:glycosyltransferase activity"/>
    <property type="evidence" value="ECO:0007669"/>
    <property type="project" value="UniProtKB-KW"/>
</dbReference>
<evidence type="ECO:0000256" key="2">
    <source>
        <dbReference type="ARBA" id="ARBA00007647"/>
    </source>
</evidence>
<accession>A0A9N8EVV0</accession>
<dbReference type="PANTHER" id="PTHR21461:SF69">
    <property type="entry name" value="GLYCOSYLTRANSFERASE FAMILY 92 PROTEIN"/>
    <property type="match status" value="1"/>
</dbReference>
<protein>
    <recommendedName>
        <fullName evidence="12">Glycosyltransferase family 92 protein</fullName>
    </recommendedName>
</protein>
<comment type="subcellular location">
    <subcellularLocation>
        <location evidence="1">Membrane</location>
        <topology evidence="1">Single-pass membrane protein</topology>
    </subcellularLocation>
</comment>
<evidence type="ECO:0000256" key="6">
    <source>
        <dbReference type="ARBA" id="ARBA00022989"/>
    </source>
</evidence>
<keyword evidence="11" id="KW-1185">Reference proteome</keyword>
<keyword evidence="7 9" id="KW-0472">Membrane</keyword>
<proteinExistence type="inferred from homology"/>
<comment type="caution">
    <text evidence="10">The sequence shown here is derived from an EMBL/GenBank/DDBJ whole genome shotgun (WGS) entry which is preliminary data.</text>
</comment>
<feature type="compositionally biased region" description="Basic and acidic residues" evidence="8">
    <location>
        <begin position="1"/>
        <end position="10"/>
    </location>
</feature>
<organism evidence="10 11">
    <name type="scientific">Seminavis robusta</name>
    <dbReference type="NCBI Taxonomy" id="568900"/>
    <lineage>
        <taxon>Eukaryota</taxon>
        <taxon>Sar</taxon>
        <taxon>Stramenopiles</taxon>
        <taxon>Ochrophyta</taxon>
        <taxon>Bacillariophyta</taxon>
        <taxon>Bacillariophyceae</taxon>
        <taxon>Bacillariophycidae</taxon>
        <taxon>Naviculales</taxon>
        <taxon>Naviculaceae</taxon>
        <taxon>Seminavis</taxon>
    </lineage>
</organism>
<gene>
    <name evidence="10" type="ORF">SEMRO_1760_G295840.1</name>
</gene>
<keyword evidence="5 9" id="KW-0812">Transmembrane</keyword>
<evidence type="ECO:0000256" key="8">
    <source>
        <dbReference type="SAM" id="MobiDB-lite"/>
    </source>
</evidence>
<evidence type="ECO:0000256" key="1">
    <source>
        <dbReference type="ARBA" id="ARBA00004167"/>
    </source>
</evidence>
<keyword evidence="4" id="KW-0808">Transferase</keyword>
<dbReference type="Proteomes" id="UP001153069">
    <property type="component" value="Unassembled WGS sequence"/>
</dbReference>
<keyword evidence="6 9" id="KW-1133">Transmembrane helix</keyword>
<evidence type="ECO:0000313" key="10">
    <source>
        <dbReference type="EMBL" id="CAB9525989.1"/>
    </source>
</evidence>
<feature type="transmembrane region" description="Helical" evidence="9">
    <location>
        <begin position="34"/>
        <end position="53"/>
    </location>
</feature>
<dbReference type="OrthoDB" id="54549at2759"/>
<evidence type="ECO:0000313" key="11">
    <source>
        <dbReference type="Proteomes" id="UP001153069"/>
    </source>
</evidence>
<evidence type="ECO:0000256" key="4">
    <source>
        <dbReference type="ARBA" id="ARBA00022679"/>
    </source>
</evidence>
<dbReference type="AlphaFoldDB" id="A0A9N8EVV0"/>
<evidence type="ECO:0008006" key="12">
    <source>
        <dbReference type="Google" id="ProtNLM"/>
    </source>
</evidence>
<dbReference type="Pfam" id="PF01697">
    <property type="entry name" value="Glyco_transf_92"/>
    <property type="match status" value="1"/>
</dbReference>
<name>A0A9N8EVV0_9STRA</name>
<evidence type="ECO:0000256" key="3">
    <source>
        <dbReference type="ARBA" id="ARBA00022676"/>
    </source>
</evidence>
<keyword evidence="3" id="KW-0328">Glycosyltransferase</keyword>
<reference evidence="10" key="1">
    <citation type="submission" date="2020-06" db="EMBL/GenBank/DDBJ databases">
        <authorList>
            <consortium name="Plant Systems Biology data submission"/>
        </authorList>
    </citation>
    <scope>NUCLEOTIDE SEQUENCE</scope>
    <source>
        <strain evidence="10">D6</strain>
    </source>
</reference>
<comment type="similarity">
    <text evidence="2">Belongs to the glycosyltransferase 92 family.</text>
</comment>
<evidence type="ECO:0000256" key="9">
    <source>
        <dbReference type="SAM" id="Phobius"/>
    </source>
</evidence>
<feature type="region of interest" description="Disordered" evidence="8">
    <location>
        <begin position="1"/>
        <end position="27"/>
    </location>
</feature>
<dbReference type="GO" id="GO:0005737">
    <property type="term" value="C:cytoplasm"/>
    <property type="evidence" value="ECO:0007669"/>
    <property type="project" value="TreeGrafter"/>
</dbReference>
<dbReference type="PANTHER" id="PTHR21461">
    <property type="entry name" value="GLYCOSYLTRANSFERASE FAMILY 92 PROTEIN"/>
    <property type="match status" value="1"/>
</dbReference>
<dbReference type="EMBL" id="CAICTM010001758">
    <property type="protein sequence ID" value="CAB9525989.1"/>
    <property type="molecule type" value="Genomic_DNA"/>
</dbReference>
<evidence type="ECO:0000256" key="7">
    <source>
        <dbReference type="ARBA" id="ARBA00023136"/>
    </source>
</evidence>
<feature type="compositionally biased region" description="Low complexity" evidence="8">
    <location>
        <begin position="13"/>
        <end position="27"/>
    </location>
</feature>
<dbReference type="GO" id="GO:0016020">
    <property type="term" value="C:membrane"/>
    <property type="evidence" value="ECO:0007669"/>
    <property type="project" value="UniProtKB-SubCell"/>
</dbReference>
<dbReference type="InterPro" id="IPR008166">
    <property type="entry name" value="Glyco_transf_92"/>
</dbReference>
<evidence type="ECO:0000256" key="5">
    <source>
        <dbReference type="ARBA" id="ARBA00022692"/>
    </source>
</evidence>
<sequence>MMRDQARDVHALPSSSPGGDNSSSSPRSMVKAAYYHRVVVFALLVLAVVTMMSSTRQMVVSSNSVDQQRYLALQDAIRNNATNSTTTGSSHSRTVHVISKKKDPDYYIVGKKNLSGFPNDNDKLPGRFMQNKMHILGTRLTTSYDKFDESVSFDMFGHAMGGGASEGFYNIAKLSTNGAFTFREASQQKFYCHLHEPGQQHPARPKPTVMDMEYMPTHHSIDRNTWNSHLIWRCNISPYLSKSQLLERTHVRVSVFPQMNKHHPNATIPLFTVDVPIETGSVGYGGPLIKSPNTGSFVETIARDGPIGVILCVAGVKESALWMLPEWIQHHLNIGVDHIFMGADTPEEMRLLQQNLAYYIDRGVLVLGGEDTVMPEREIRKMRFYDQCLYHAKGMSEYVVNWDVDELWIPPILADANLSTSYYRLPGTNETHRARHYERRHSRVATDLQKEDELLLASPYQSTMSLIEAVRSLQGKDGCSDWCYQTFPSYTIVRTEPMKENATHPQLKGYYGFPVREAKLNYQWQKPIIRTKYAHQSSFHLGGSCARGNSHTMKDNKLGETIYKAQFLDCPLIDKERDDSLGRMHHYYALFRKNWGEIKMKDYPNRDEYTYKFRRTVIQQLEALQDKIQAAVDE</sequence>